<accession>A0ACC2KZU4</accession>
<keyword evidence="2" id="KW-1185">Reference proteome</keyword>
<proteinExistence type="predicted"/>
<evidence type="ECO:0000313" key="1">
    <source>
        <dbReference type="EMBL" id="KAJ8626293.1"/>
    </source>
</evidence>
<dbReference type="Proteomes" id="UP001234297">
    <property type="component" value="Chromosome 6"/>
</dbReference>
<evidence type="ECO:0000313" key="2">
    <source>
        <dbReference type="Proteomes" id="UP001234297"/>
    </source>
</evidence>
<reference evidence="1 2" key="1">
    <citation type="journal article" date="2022" name="Hortic Res">
        <title>A haplotype resolved chromosomal level avocado genome allows analysis of novel avocado genes.</title>
        <authorList>
            <person name="Nath O."/>
            <person name="Fletcher S.J."/>
            <person name="Hayward A."/>
            <person name="Shaw L.M."/>
            <person name="Masouleh A.K."/>
            <person name="Furtado A."/>
            <person name="Henry R.J."/>
            <person name="Mitter N."/>
        </authorList>
    </citation>
    <scope>NUCLEOTIDE SEQUENCE [LARGE SCALE GENOMIC DNA]</scope>
    <source>
        <strain evidence="2">cv. Hass</strain>
    </source>
</reference>
<dbReference type="EMBL" id="CM056814">
    <property type="protein sequence ID" value="KAJ8626293.1"/>
    <property type="molecule type" value="Genomic_DNA"/>
</dbReference>
<gene>
    <name evidence="1" type="ORF">MRB53_019600</name>
</gene>
<protein>
    <submittedName>
        <fullName evidence="1">Uncharacterized protein</fullName>
    </submittedName>
</protein>
<comment type="caution">
    <text evidence="1">The sequence shown here is derived from an EMBL/GenBank/DDBJ whole genome shotgun (WGS) entry which is preliminary data.</text>
</comment>
<name>A0ACC2KZU4_PERAE</name>
<sequence length="168" mass="17936">MGKWKLLLRFWSPGDEENSWPAISPVWIGPSCLLVELEGESSVEVTIIYENVPSSGCFSTGHSTAPTPPNPPSASIPIPPGTSPVPTSDNYMTNPILSLPTDVTYAILEKILAPSLDCSNPFSILEHNSLADPTLSLPSAAQLPNILDPIPLAPQNTELSQNSPSSRH</sequence>
<organism evidence="1 2">
    <name type="scientific">Persea americana</name>
    <name type="common">Avocado</name>
    <dbReference type="NCBI Taxonomy" id="3435"/>
    <lineage>
        <taxon>Eukaryota</taxon>
        <taxon>Viridiplantae</taxon>
        <taxon>Streptophyta</taxon>
        <taxon>Embryophyta</taxon>
        <taxon>Tracheophyta</taxon>
        <taxon>Spermatophyta</taxon>
        <taxon>Magnoliopsida</taxon>
        <taxon>Magnoliidae</taxon>
        <taxon>Laurales</taxon>
        <taxon>Lauraceae</taxon>
        <taxon>Persea</taxon>
    </lineage>
</organism>